<dbReference type="AlphaFoldDB" id="A0A848G0D1"/>
<gene>
    <name evidence="1" type="ORF">HHL15_02390</name>
</gene>
<protein>
    <submittedName>
        <fullName evidence="1">Uncharacterized protein</fullName>
    </submittedName>
</protein>
<evidence type="ECO:0000313" key="1">
    <source>
        <dbReference type="EMBL" id="NML24579.1"/>
    </source>
</evidence>
<proteinExistence type="predicted"/>
<dbReference type="Proteomes" id="UP000580043">
    <property type="component" value="Unassembled WGS sequence"/>
</dbReference>
<dbReference type="RefSeq" id="WP_169144195.1">
    <property type="nucleotide sequence ID" value="NZ_JABBGA010000001.1"/>
</dbReference>
<organism evidence="1 2">
    <name type="scientific">Zoogloea dura</name>
    <dbReference type="NCBI Taxonomy" id="2728840"/>
    <lineage>
        <taxon>Bacteria</taxon>
        <taxon>Pseudomonadati</taxon>
        <taxon>Pseudomonadota</taxon>
        <taxon>Betaproteobacteria</taxon>
        <taxon>Rhodocyclales</taxon>
        <taxon>Zoogloeaceae</taxon>
        <taxon>Zoogloea</taxon>
    </lineage>
</organism>
<reference evidence="1 2" key="1">
    <citation type="submission" date="2020-04" db="EMBL/GenBank/DDBJ databases">
        <title>Zoogloea sp. G-4-1-14 isolated from soil.</title>
        <authorList>
            <person name="Dahal R.H."/>
        </authorList>
    </citation>
    <scope>NUCLEOTIDE SEQUENCE [LARGE SCALE GENOMIC DNA]</scope>
    <source>
        <strain evidence="1 2">G-4-1-14</strain>
    </source>
</reference>
<accession>A0A848G0D1</accession>
<evidence type="ECO:0000313" key="2">
    <source>
        <dbReference type="Proteomes" id="UP000580043"/>
    </source>
</evidence>
<dbReference type="EMBL" id="JABBGA010000001">
    <property type="protein sequence ID" value="NML24579.1"/>
    <property type="molecule type" value="Genomic_DNA"/>
</dbReference>
<keyword evidence="2" id="KW-1185">Reference proteome</keyword>
<comment type="caution">
    <text evidence="1">The sequence shown here is derived from an EMBL/GenBank/DDBJ whole genome shotgun (WGS) entry which is preliminary data.</text>
</comment>
<name>A0A848G0D1_9RHOO</name>
<sequence length="82" mass="9028">MADTTKVMAEAPSQLEERLEDGLRCSFSAFQQLATLFFVAKNMAPEHSHLCKLLELGWHVAGDMENHVCGILDQLSSPGVPE</sequence>